<dbReference type="EMBL" id="MFEK01000006">
    <property type="protein sequence ID" value="OGE79313.1"/>
    <property type="molecule type" value="Genomic_DNA"/>
</dbReference>
<organism evidence="7 8">
    <name type="scientific">Candidatus Doudnabacteria bacterium RIFCSPHIGHO2_01_FULL_46_14</name>
    <dbReference type="NCBI Taxonomy" id="1817824"/>
    <lineage>
        <taxon>Bacteria</taxon>
        <taxon>Candidatus Doudnaibacteriota</taxon>
    </lineage>
</organism>
<dbReference type="AlphaFoldDB" id="A0A1F5NP16"/>
<gene>
    <name evidence="7" type="ORF">A2751_04960</name>
</gene>
<dbReference type="PANTHER" id="PTHR30093:SF44">
    <property type="entry name" value="TYPE II SECRETION SYSTEM CORE PROTEIN G"/>
    <property type="match status" value="1"/>
</dbReference>
<evidence type="ECO:0000313" key="7">
    <source>
        <dbReference type="EMBL" id="OGE79313.1"/>
    </source>
</evidence>
<comment type="caution">
    <text evidence="7">The sequence shown here is derived from an EMBL/GenBank/DDBJ whole genome shotgun (WGS) entry which is preliminary data.</text>
</comment>
<accession>A0A1F5NP16</accession>
<dbReference type="PRINTS" id="PR00813">
    <property type="entry name" value="BCTERIALGSPG"/>
</dbReference>
<keyword evidence="5 6" id="KW-0472">Membrane</keyword>
<dbReference type="PROSITE" id="PS00409">
    <property type="entry name" value="PROKAR_NTER_METHYL"/>
    <property type="match status" value="1"/>
</dbReference>
<dbReference type="GO" id="GO:0016020">
    <property type="term" value="C:membrane"/>
    <property type="evidence" value="ECO:0007669"/>
    <property type="project" value="UniProtKB-SubCell"/>
</dbReference>
<evidence type="ECO:0000256" key="6">
    <source>
        <dbReference type="SAM" id="Phobius"/>
    </source>
</evidence>
<evidence type="ECO:0008006" key="9">
    <source>
        <dbReference type="Google" id="ProtNLM"/>
    </source>
</evidence>
<evidence type="ECO:0000256" key="3">
    <source>
        <dbReference type="ARBA" id="ARBA00022692"/>
    </source>
</evidence>
<dbReference type="PANTHER" id="PTHR30093">
    <property type="entry name" value="GENERAL SECRETION PATHWAY PROTEIN G"/>
    <property type="match status" value="1"/>
</dbReference>
<dbReference type="STRING" id="1817824.A2751_04960"/>
<protein>
    <recommendedName>
        <fullName evidence="9">Type II secretion system protein GspG C-terminal domain-containing protein</fullName>
    </recommendedName>
</protein>
<dbReference type="InterPro" id="IPR012902">
    <property type="entry name" value="N_methyl_site"/>
</dbReference>
<reference evidence="7 8" key="1">
    <citation type="journal article" date="2016" name="Nat. Commun.">
        <title>Thousands of microbial genomes shed light on interconnected biogeochemical processes in an aquifer system.</title>
        <authorList>
            <person name="Anantharaman K."/>
            <person name="Brown C.T."/>
            <person name="Hug L.A."/>
            <person name="Sharon I."/>
            <person name="Castelle C.J."/>
            <person name="Probst A.J."/>
            <person name="Thomas B.C."/>
            <person name="Singh A."/>
            <person name="Wilkins M.J."/>
            <person name="Karaoz U."/>
            <person name="Brodie E.L."/>
            <person name="Williams K.H."/>
            <person name="Hubbard S.S."/>
            <person name="Banfield J.F."/>
        </authorList>
    </citation>
    <scope>NUCLEOTIDE SEQUENCE [LARGE SCALE GENOMIC DNA]</scope>
</reference>
<keyword evidence="2" id="KW-0488">Methylation</keyword>
<keyword evidence="4 6" id="KW-1133">Transmembrane helix</keyword>
<dbReference type="GO" id="GO:0015628">
    <property type="term" value="P:protein secretion by the type II secretion system"/>
    <property type="evidence" value="ECO:0007669"/>
    <property type="project" value="InterPro"/>
</dbReference>
<feature type="transmembrane region" description="Helical" evidence="6">
    <location>
        <begin position="12"/>
        <end position="33"/>
    </location>
</feature>
<dbReference type="SUPFAM" id="SSF54523">
    <property type="entry name" value="Pili subunits"/>
    <property type="match status" value="1"/>
</dbReference>
<evidence type="ECO:0000256" key="1">
    <source>
        <dbReference type="ARBA" id="ARBA00004167"/>
    </source>
</evidence>
<evidence type="ECO:0000256" key="5">
    <source>
        <dbReference type="ARBA" id="ARBA00023136"/>
    </source>
</evidence>
<dbReference type="InterPro" id="IPR000983">
    <property type="entry name" value="Bac_GSPG_pilin"/>
</dbReference>
<dbReference type="NCBIfam" id="TIGR02532">
    <property type="entry name" value="IV_pilin_GFxxxE"/>
    <property type="match status" value="1"/>
</dbReference>
<dbReference type="GO" id="GO:0015627">
    <property type="term" value="C:type II protein secretion system complex"/>
    <property type="evidence" value="ECO:0007669"/>
    <property type="project" value="InterPro"/>
</dbReference>
<comment type="subcellular location">
    <subcellularLocation>
        <location evidence="1">Membrane</location>
        <topology evidence="1">Single-pass membrane protein</topology>
    </subcellularLocation>
</comment>
<dbReference type="Proteomes" id="UP000176864">
    <property type="component" value="Unassembled WGS sequence"/>
</dbReference>
<evidence type="ECO:0000313" key="8">
    <source>
        <dbReference type="Proteomes" id="UP000176864"/>
    </source>
</evidence>
<dbReference type="InterPro" id="IPR045584">
    <property type="entry name" value="Pilin-like"/>
</dbReference>
<evidence type="ECO:0000256" key="4">
    <source>
        <dbReference type="ARBA" id="ARBA00022989"/>
    </source>
</evidence>
<evidence type="ECO:0000256" key="2">
    <source>
        <dbReference type="ARBA" id="ARBA00022481"/>
    </source>
</evidence>
<name>A0A1F5NP16_9BACT</name>
<keyword evidence="3 6" id="KW-0812">Transmembrane</keyword>
<sequence length="180" mass="18869">MRGPKGFTLIELLVVISVIGLLASVILISLNSARAKARDAKRIADLRQTASALELYFDANNQFPPDVVPCDTSRGGSVNCTPGTNGVPSGWDGGGFYSIYPTFTSSLPKDPENLNNPNFYYYEPVQGETQFGVTCAVGNACAYIFSARLEGSSPNPGCNACLGSHNYCISGGGAQPGASC</sequence>
<proteinExistence type="predicted"/>
<dbReference type="Gene3D" id="3.30.700.10">
    <property type="entry name" value="Glycoprotein, Type 4 Pilin"/>
    <property type="match status" value="1"/>
</dbReference>
<dbReference type="Pfam" id="PF07963">
    <property type="entry name" value="N_methyl"/>
    <property type="match status" value="1"/>
</dbReference>